<sequence>MYQKTFVTISLIIYCLLPLLVTQAISYFFKFSKYNDVSCTL</sequence>
<evidence type="ECO:0000313" key="2">
    <source>
        <dbReference type="EMBL" id="CAD2167709.1"/>
    </source>
</evidence>
<protein>
    <submittedName>
        <fullName evidence="2">Uncharacterized protein</fullName>
    </submittedName>
</protein>
<accession>A0A6V7UZ25</accession>
<reference evidence="2 3" key="1">
    <citation type="submission" date="2020-08" db="EMBL/GenBank/DDBJ databases">
        <authorList>
            <person name="Koutsovoulos G."/>
            <person name="Danchin GJ E."/>
        </authorList>
    </citation>
    <scope>NUCLEOTIDE SEQUENCE [LARGE SCALE GENOMIC DNA]</scope>
</reference>
<proteinExistence type="predicted"/>
<dbReference type="EMBL" id="CAJEWN010000131">
    <property type="protein sequence ID" value="CAD2167709.1"/>
    <property type="molecule type" value="Genomic_DNA"/>
</dbReference>
<evidence type="ECO:0000313" key="3">
    <source>
        <dbReference type="Proteomes" id="UP000580250"/>
    </source>
</evidence>
<feature type="transmembrane region" description="Helical" evidence="1">
    <location>
        <begin position="6"/>
        <end position="29"/>
    </location>
</feature>
<evidence type="ECO:0000256" key="1">
    <source>
        <dbReference type="SAM" id="Phobius"/>
    </source>
</evidence>
<dbReference type="AlphaFoldDB" id="A0A6V7UZ25"/>
<organism evidence="2 3">
    <name type="scientific">Meloidogyne enterolobii</name>
    <name type="common">Root-knot nematode worm</name>
    <name type="synonym">Meloidogyne mayaguensis</name>
    <dbReference type="NCBI Taxonomy" id="390850"/>
    <lineage>
        <taxon>Eukaryota</taxon>
        <taxon>Metazoa</taxon>
        <taxon>Ecdysozoa</taxon>
        <taxon>Nematoda</taxon>
        <taxon>Chromadorea</taxon>
        <taxon>Rhabditida</taxon>
        <taxon>Tylenchina</taxon>
        <taxon>Tylenchomorpha</taxon>
        <taxon>Tylenchoidea</taxon>
        <taxon>Meloidogynidae</taxon>
        <taxon>Meloidogyninae</taxon>
        <taxon>Meloidogyne</taxon>
    </lineage>
</organism>
<keyword evidence="1" id="KW-0812">Transmembrane</keyword>
<dbReference type="Proteomes" id="UP000580250">
    <property type="component" value="Unassembled WGS sequence"/>
</dbReference>
<gene>
    <name evidence="2" type="ORF">MENT_LOCUS19012</name>
</gene>
<keyword evidence="1" id="KW-0472">Membrane</keyword>
<comment type="caution">
    <text evidence="2">The sequence shown here is derived from an EMBL/GenBank/DDBJ whole genome shotgun (WGS) entry which is preliminary data.</text>
</comment>
<keyword evidence="1" id="KW-1133">Transmembrane helix</keyword>
<name>A0A6V7UZ25_MELEN</name>